<dbReference type="GO" id="GO:0032259">
    <property type="term" value="P:methylation"/>
    <property type="evidence" value="ECO:0007669"/>
    <property type="project" value="UniProtKB-KW"/>
</dbReference>
<dbReference type="EMBL" id="JABCKY010000010">
    <property type="protein sequence ID" value="NMT65301.1"/>
    <property type="molecule type" value="Genomic_DNA"/>
</dbReference>
<dbReference type="Gene3D" id="3.40.50.150">
    <property type="entry name" value="Vaccinia Virus protein VP39"/>
    <property type="match status" value="1"/>
</dbReference>
<dbReference type="OrthoDB" id="663022at2"/>
<dbReference type="InterPro" id="IPR006342">
    <property type="entry name" value="FkbM_mtfrase"/>
</dbReference>
<keyword evidence="3" id="KW-1185">Reference proteome</keyword>
<dbReference type="PANTHER" id="PTHR34203">
    <property type="entry name" value="METHYLTRANSFERASE, FKBM FAMILY PROTEIN"/>
    <property type="match status" value="1"/>
</dbReference>
<keyword evidence="2" id="KW-0489">Methyltransferase</keyword>
<dbReference type="Pfam" id="PF05050">
    <property type="entry name" value="Methyltransf_21"/>
    <property type="match status" value="1"/>
</dbReference>
<evidence type="ECO:0000313" key="3">
    <source>
        <dbReference type="Proteomes" id="UP000567186"/>
    </source>
</evidence>
<proteinExistence type="predicted"/>
<dbReference type="SUPFAM" id="SSF53335">
    <property type="entry name" value="S-adenosyl-L-methionine-dependent methyltransferases"/>
    <property type="match status" value="1"/>
</dbReference>
<dbReference type="InterPro" id="IPR052514">
    <property type="entry name" value="SAM-dependent_MTase"/>
</dbReference>
<evidence type="ECO:0000259" key="1">
    <source>
        <dbReference type="Pfam" id="PF05050"/>
    </source>
</evidence>
<dbReference type="AlphaFoldDB" id="A0A7Y0RFH9"/>
<protein>
    <submittedName>
        <fullName evidence="2">FkbM family methyltransferase</fullName>
    </submittedName>
</protein>
<dbReference type="InterPro" id="IPR029063">
    <property type="entry name" value="SAM-dependent_MTases_sf"/>
</dbReference>
<accession>A0A7Y0RFH9</accession>
<dbReference type="Proteomes" id="UP000567186">
    <property type="component" value="Unassembled WGS sequence"/>
</dbReference>
<comment type="caution">
    <text evidence="2">The sequence shown here is derived from an EMBL/GenBank/DDBJ whole genome shotgun (WGS) entry which is preliminary data.</text>
</comment>
<sequence length="289" mass="32297">MTQPVTPFGNRKPPAFWQSLIALCHDNNGGIISRTVAPLIRKMIVKQKSLLPVDIEVEGINLRCQFTDNYSEKKFVFTPWRYDRAEREMLSQALNEGGTFVDIGANIGIYTLTAVAAMGSHKGRIIAFEPNPATLARLRFNIQANSQFAKNNILVLNHGIADEETSFFLQHDANNLGKSSIRNVESESDTSDNKQGITIKCRPLLPVLSELEINEIDALKIDIEGAEDLALTPFLNSAPDSLLPRLLIIENSEHQWKSDLFQTIRSRGYALIQRGKMNSIFLFDPGAQD</sequence>
<reference evidence="2 3" key="1">
    <citation type="submission" date="2020-04" db="EMBL/GenBank/DDBJ databases">
        <title>Marinobacter oceani sp. nov., isolated from marine solar saltern.</title>
        <authorList>
            <person name="Chen X.-Y."/>
        </authorList>
    </citation>
    <scope>NUCLEOTIDE SEQUENCE [LARGE SCALE GENOMIC DNA]</scope>
    <source>
        <strain evidence="2 3">W62</strain>
    </source>
</reference>
<dbReference type="PANTHER" id="PTHR34203:SF15">
    <property type="entry name" value="SLL1173 PROTEIN"/>
    <property type="match status" value="1"/>
</dbReference>
<dbReference type="NCBIfam" id="TIGR01444">
    <property type="entry name" value="fkbM_fam"/>
    <property type="match status" value="1"/>
</dbReference>
<keyword evidence="2" id="KW-0808">Transferase</keyword>
<dbReference type="GO" id="GO:0008168">
    <property type="term" value="F:methyltransferase activity"/>
    <property type="evidence" value="ECO:0007669"/>
    <property type="project" value="UniProtKB-KW"/>
</dbReference>
<dbReference type="RefSeq" id="WP_135956446.1">
    <property type="nucleotide sequence ID" value="NZ_JABCKY010000010.1"/>
</dbReference>
<gene>
    <name evidence="2" type="ORF">HIU99_17090</name>
</gene>
<name>A0A7Y0RFH9_9GAMM</name>
<evidence type="ECO:0000313" key="2">
    <source>
        <dbReference type="EMBL" id="NMT65301.1"/>
    </source>
</evidence>
<organism evidence="2 3">
    <name type="scientific">Marinobacter orientalis</name>
    <dbReference type="NCBI Taxonomy" id="1928859"/>
    <lineage>
        <taxon>Bacteria</taxon>
        <taxon>Pseudomonadati</taxon>
        <taxon>Pseudomonadota</taxon>
        <taxon>Gammaproteobacteria</taxon>
        <taxon>Pseudomonadales</taxon>
        <taxon>Marinobacteraceae</taxon>
        <taxon>Marinobacter</taxon>
    </lineage>
</organism>
<feature type="domain" description="Methyltransferase FkbM" evidence="1">
    <location>
        <begin position="102"/>
        <end position="269"/>
    </location>
</feature>